<comment type="similarity">
    <text evidence="3">Belongs to the transthyretin family. 5-hydroxyisourate hydrolase subfamily.</text>
</comment>
<keyword evidence="7 9" id="KW-0378">Hydrolase</keyword>
<dbReference type="InterPro" id="IPR036817">
    <property type="entry name" value="Transthyretin/HIU_hydrolase_sf"/>
</dbReference>
<organism evidence="9">
    <name type="scientific">hydrothermal vent metagenome</name>
    <dbReference type="NCBI Taxonomy" id="652676"/>
    <lineage>
        <taxon>unclassified sequences</taxon>
        <taxon>metagenomes</taxon>
        <taxon>ecological metagenomes</taxon>
    </lineage>
</organism>
<comment type="subunit">
    <text evidence="4">Homotetramer.</text>
</comment>
<dbReference type="GO" id="GO:0006144">
    <property type="term" value="P:purine nucleobase metabolic process"/>
    <property type="evidence" value="ECO:0007669"/>
    <property type="project" value="UniProtKB-KW"/>
</dbReference>
<dbReference type="PANTHER" id="PTHR10395:SF7">
    <property type="entry name" value="5-HYDROXYISOURATE HYDROLASE"/>
    <property type="match status" value="1"/>
</dbReference>
<proteinExistence type="inferred from homology"/>
<dbReference type="SUPFAM" id="SSF49472">
    <property type="entry name" value="Transthyretin (synonym: prealbumin)"/>
    <property type="match status" value="1"/>
</dbReference>
<evidence type="ECO:0000256" key="5">
    <source>
        <dbReference type="ARBA" id="ARBA00012609"/>
    </source>
</evidence>
<dbReference type="NCBIfam" id="TIGR02962">
    <property type="entry name" value="hdxy_isourate"/>
    <property type="match status" value="1"/>
</dbReference>
<evidence type="ECO:0000256" key="7">
    <source>
        <dbReference type="ARBA" id="ARBA00022801"/>
    </source>
</evidence>
<evidence type="ECO:0000256" key="2">
    <source>
        <dbReference type="ARBA" id="ARBA00002704"/>
    </source>
</evidence>
<dbReference type="CDD" id="cd05822">
    <property type="entry name" value="TLP_HIUase"/>
    <property type="match status" value="1"/>
</dbReference>
<gene>
    <name evidence="9" type="ORF">MGWOODY_Tha337</name>
</gene>
<comment type="catalytic activity">
    <reaction evidence="1">
        <text>5-hydroxyisourate + H2O = 5-hydroxy-2-oxo-4-ureido-2,5-dihydro-1H-imidazole-5-carboxylate + H(+)</text>
        <dbReference type="Rhea" id="RHEA:23736"/>
        <dbReference type="ChEBI" id="CHEBI:15377"/>
        <dbReference type="ChEBI" id="CHEBI:15378"/>
        <dbReference type="ChEBI" id="CHEBI:18072"/>
        <dbReference type="ChEBI" id="CHEBI:58639"/>
        <dbReference type="EC" id="3.5.2.17"/>
    </reaction>
</comment>
<evidence type="ECO:0000256" key="1">
    <source>
        <dbReference type="ARBA" id="ARBA00001043"/>
    </source>
</evidence>
<evidence type="ECO:0000256" key="6">
    <source>
        <dbReference type="ARBA" id="ARBA00022631"/>
    </source>
</evidence>
<dbReference type="SMART" id="SM00095">
    <property type="entry name" value="TR_THY"/>
    <property type="match status" value="1"/>
</dbReference>
<sequence length="114" mass="13262">MQRSPITTHILDTNLGKPAADVTVRLWMERNGTWEAVAEATTDQDGRINYWLGNQDRLCGDYRIEFEVKEYFQRQKVATLYPRVDIYFTVTDANQHYHIPLLITANGYSTYRGS</sequence>
<dbReference type="InterPro" id="IPR014306">
    <property type="entry name" value="Hydroxyisourate_hydrolase"/>
</dbReference>
<dbReference type="PANTHER" id="PTHR10395">
    <property type="entry name" value="URICASE AND TRANSTHYRETIN-RELATED"/>
    <property type="match status" value="1"/>
</dbReference>
<dbReference type="EC" id="3.5.2.17" evidence="5"/>
<evidence type="ECO:0000256" key="3">
    <source>
        <dbReference type="ARBA" id="ARBA00009850"/>
    </source>
</evidence>
<reference evidence="9" key="1">
    <citation type="submission" date="2015-10" db="EMBL/GenBank/DDBJ databases">
        <authorList>
            <person name="Gilbert D.G."/>
        </authorList>
    </citation>
    <scope>NUCLEOTIDE SEQUENCE</scope>
</reference>
<dbReference type="InterPro" id="IPR000895">
    <property type="entry name" value="Transthyretin/HIU_hydrolase"/>
</dbReference>
<dbReference type="InterPro" id="IPR023416">
    <property type="entry name" value="Transthyretin/HIU_hydrolase_d"/>
</dbReference>
<dbReference type="PRINTS" id="PR00189">
    <property type="entry name" value="TRNSTHYRETIN"/>
</dbReference>
<dbReference type="GO" id="GO:0033971">
    <property type="term" value="F:hydroxyisourate hydrolase activity"/>
    <property type="evidence" value="ECO:0007669"/>
    <property type="project" value="UniProtKB-EC"/>
</dbReference>
<name>A0A160TH99_9ZZZZ</name>
<comment type="function">
    <text evidence="2">Catalyzes the hydrolysis of 5-hydroxyisourate (HIU) to 2-oxo-4-hydroxy-4-carboxy-5-ureidoimidazoline (OHCU).</text>
</comment>
<protein>
    <recommendedName>
        <fullName evidence="5">hydroxyisourate hydrolase</fullName>
        <ecNumber evidence="5">3.5.2.17</ecNumber>
    </recommendedName>
</protein>
<dbReference type="Pfam" id="PF00576">
    <property type="entry name" value="Transthyretin"/>
    <property type="match status" value="1"/>
</dbReference>
<evidence type="ECO:0000259" key="8">
    <source>
        <dbReference type="SMART" id="SM00095"/>
    </source>
</evidence>
<dbReference type="PROSITE" id="PS00768">
    <property type="entry name" value="TRANSTHYRETIN_1"/>
    <property type="match status" value="1"/>
</dbReference>
<dbReference type="Gene3D" id="2.60.40.180">
    <property type="entry name" value="Transthyretin/hydroxyisourate hydrolase domain"/>
    <property type="match status" value="1"/>
</dbReference>
<evidence type="ECO:0000313" key="9">
    <source>
        <dbReference type="EMBL" id="CUS42987.1"/>
    </source>
</evidence>
<keyword evidence="6" id="KW-0659">Purine metabolism</keyword>
<feature type="domain" description="Transthyretin/hydroxyisourate hydrolase" evidence="8">
    <location>
        <begin position="1"/>
        <end position="113"/>
    </location>
</feature>
<accession>A0A160TH99</accession>
<dbReference type="AlphaFoldDB" id="A0A160TH99"/>
<evidence type="ECO:0000256" key="4">
    <source>
        <dbReference type="ARBA" id="ARBA00011881"/>
    </source>
</evidence>
<dbReference type="EMBL" id="CZQC01000073">
    <property type="protein sequence ID" value="CUS42987.1"/>
    <property type="molecule type" value="Genomic_DNA"/>
</dbReference>
<dbReference type="InterPro" id="IPR023418">
    <property type="entry name" value="Thyroxine_BS"/>
</dbReference>